<evidence type="ECO:0000259" key="1">
    <source>
        <dbReference type="Pfam" id="PF00961"/>
    </source>
</evidence>
<dbReference type="InterPro" id="IPR004860">
    <property type="entry name" value="LAGLIDADG_dom"/>
</dbReference>
<dbReference type="Gene3D" id="3.10.28.10">
    <property type="entry name" value="Homing endonucleases"/>
    <property type="match status" value="2"/>
</dbReference>
<name>A0A1X8VJL0_9HYPO</name>
<dbReference type="GO" id="GO:0004519">
    <property type="term" value="F:endonuclease activity"/>
    <property type="evidence" value="ECO:0007669"/>
    <property type="project" value="InterPro"/>
</dbReference>
<evidence type="ECO:0000313" key="3">
    <source>
        <dbReference type="EMBL" id="QDH07244.1"/>
    </source>
</evidence>
<dbReference type="InterPro" id="IPR051289">
    <property type="entry name" value="LAGLIDADG_Endonuclease"/>
</dbReference>
<geneLocation type="mitochondrion" evidence="2"/>
<accession>A0A1X8VJL0</accession>
<reference evidence="3" key="2">
    <citation type="submission" date="2018-05" db="EMBL/GenBank/DDBJ databases">
        <authorList>
            <person name="Zhang Y."/>
        </authorList>
    </citation>
    <scope>NUCLEOTIDE SEQUENCE</scope>
</reference>
<dbReference type="EMBL" id="KY622006">
    <property type="protein sequence ID" value="ARF03393.1"/>
    <property type="molecule type" value="Genomic_DNA"/>
</dbReference>
<reference evidence="2" key="1">
    <citation type="submission" date="2017-02" db="EMBL/GenBank/DDBJ databases">
        <title>SMRT sequencing of the wild medicinal fungus Ophiocordyceps sinensis mitochondrial genome reveals phylogenetic relationship and depicts a genome-wide modification map.</title>
        <authorList>
            <person name="Liu D."/>
            <person name="Kang X."/>
            <person name="Hu L."/>
        </authorList>
    </citation>
    <scope>NUCLEOTIDE SEQUENCE</scope>
</reference>
<protein>
    <recommendedName>
        <fullName evidence="1">Homing endonuclease LAGLIDADG domain-containing protein</fullName>
    </recommendedName>
</protein>
<dbReference type="GO" id="GO:0005739">
    <property type="term" value="C:mitochondrion"/>
    <property type="evidence" value="ECO:0007669"/>
    <property type="project" value="UniProtKB-ARBA"/>
</dbReference>
<feature type="domain" description="Homing endonuclease LAGLIDADG" evidence="1">
    <location>
        <begin position="152"/>
        <end position="254"/>
    </location>
</feature>
<dbReference type="EMBL" id="MH400233">
    <property type="protein sequence ID" value="QDH07244.1"/>
    <property type="molecule type" value="Genomic_DNA"/>
</dbReference>
<keyword evidence="2" id="KW-0496">Mitochondrion</keyword>
<dbReference type="SUPFAM" id="SSF55608">
    <property type="entry name" value="Homing endonucleases"/>
    <property type="match status" value="2"/>
</dbReference>
<dbReference type="RefSeq" id="YP_009364329.1">
    <property type="nucleotide sequence ID" value="NC_034659.1"/>
</dbReference>
<sequence length="269" mass="31845">MDMDQPNSKKKNVLPTSRFYRDASFENKNFPWILAGWFEAKGSISWLYRKNLDSYSPILTIYFSSHNLPLVEKLKRFFSHKASIEIIKDTCEFTITSKADLNKFVIFTNGKIKTSKIYMFSKLIEWLNNSRYTTNINILPLNKNSLVNNAWLAGFIDLIGNFSLRQTDTKSMHRFRIELPKVDADPYNITWEALNNIVEFIGGKLTTKTQKSKDKEFYLIVLWNKPSLYQLIKYLDKYPLYSYKYLDYMQWKENVLSKKKLYAALLIFF</sequence>
<dbReference type="PANTHER" id="PTHR36181">
    <property type="entry name" value="INTRON-ENCODED ENDONUCLEASE AI3-RELATED"/>
    <property type="match status" value="1"/>
</dbReference>
<organism evidence="2">
    <name type="scientific">Ophiocordyceps sinensis</name>
    <dbReference type="NCBI Taxonomy" id="72228"/>
    <lineage>
        <taxon>Eukaryota</taxon>
        <taxon>Fungi</taxon>
        <taxon>Dikarya</taxon>
        <taxon>Ascomycota</taxon>
        <taxon>Pezizomycotina</taxon>
        <taxon>Sordariomycetes</taxon>
        <taxon>Hypocreomycetidae</taxon>
        <taxon>Hypocreales</taxon>
        <taxon>Ophiocordycipitaceae</taxon>
        <taxon>Ophiocordyceps</taxon>
    </lineage>
</organism>
<evidence type="ECO:0000313" key="2">
    <source>
        <dbReference type="EMBL" id="ARF03393.1"/>
    </source>
</evidence>
<proteinExistence type="predicted"/>
<dbReference type="Pfam" id="PF00961">
    <property type="entry name" value="LAGLIDADG_1"/>
    <property type="match status" value="2"/>
</dbReference>
<dbReference type="AlphaFoldDB" id="A0A1X8VJL0"/>
<dbReference type="InterPro" id="IPR027434">
    <property type="entry name" value="Homing_endonucl"/>
</dbReference>
<feature type="domain" description="Homing endonuclease LAGLIDADG" evidence="1">
    <location>
        <begin position="34"/>
        <end position="126"/>
    </location>
</feature>
<dbReference type="GeneID" id="32888748"/>
<dbReference type="PANTHER" id="PTHR36181:SF3">
    <property type="entry name" value="INTRON-ENCODED DNA ENDONUCLEASE AI5 BETA"/>
    <property type="match status" value="1"/>
</dbReference>
<gene>
    <name evidence="2" type="primary">orf269</name>
</gene>